<dbReference type="EMBL" id="JACVVK020000005">
    <property type="protein sequence ID" value="KAK7506934.1"/>
    <property type="molecule type" value="Genomic_DNA"/>
</dbReference>
<evidence type="ECO:0000256" key="1">
    <source>
        <dbReference type="SAM" id="MobiDB-lite"/>
    </source>
</evidence>
<dbReference type="AlphaFoldDB" id="A0ABD0M689"/>
<feature type="region of interest" description="Disordered" evidence="1">
    <location>
        <begin position="66"/>
        <end position="93"/>
    </location>
</feature>
<gene>
    <name evidence="2" type="ORF">BaRGS_00001785</name>
</gene>
<protein>
    <submittedName>
        <fullName evidence="2">Uncharacterized protein</fullName>
    </submittedName>
</protein>
<name>A0ABD0M689_9CAEN</name>
<reference evidence="2 3" key="1">
    <citation type="journal article" date="2023" name="Sci. Data">
        <title>Genome assembly of the Korean intertidal mud-creeper Batillaria attramentaria.</title>
        <authorList>
            <person name="Patra A.K."/>
            <person name="Ho P.T."/>
            <person name="Jun S."/>
            <person name="Lee S.J."/>
            <person name="Kim Y."/>
            <person name="Won Y.J."/>
        </authorList>
    </citation>
    <scope>NUCLEOTIDE SEQUENCE [LARGE SCALE GENOMIC DNA]</scope>
    <source>
        <strain evidence="2">Wonlab-2016</strain>
    </source>
</reference>
<sequence>MLSSSCCCCRSELRGRLENQVAGTKKSMKIPLKDPSSGLLECWPSKWMIQFQTGAESERSGWLYPAEGKTDLRTSTERERRIEGDPRDATLKR</sequence>
<evidence type="ECO:0000313" key="3">
    <source>
        <dbReference type="Proteomes" id="UP001519460"/>
    </source>
</evidence>
<keyword evidence="3" id="KW-1185">Reference proteome</keyword>
<feature type="compositionally biased region" description="Basic and acidic residues" evidence="1">
    <location>
        <begin position="68"/>
        <end position="93"/>
    </location>
</feature>
<proteinExistence type="predicted"/>
<organism evidence="2 3">
    <name type="scientific">Batillaria attramentaria</name>
    <dbReference type="NCBI Taxonomy" id="370345"/>
    <lineage>
        <taxon>Eukaryota</taxon>
        <taxon>Metazoa</taxon>
        <taxon>Spiralia</taxon>
        <taxon>Lophotrochozoa</taxon>
        <taxon>Mollusca</taxon>
        <taxon>Gastropoda</taxon>
        <taxon>Caenogastropoda</taxon>
        <taxon>Sorbeoconcha</taxon>
        <taxon>Cerithioidea</taxon>
        <taxon>Batillariidae</taxon>
        <taxon>Batillaria</taxon>
    </lineage>
</organism>
<comment type="caution">
    <text evidence="2">The sequence shown here is derived from an EMBL/GenBank/DDBJ whole genome shotgun (WGS) entry which is preliminary data.</text>
</comment>
<dbReference type="Proteomes" id="UP001519460">
    <property type="component" value="Unassembled WGS sequence"/>
</dbReference>
<evidence type="ECO:0000313" key="2">
    <source>
        <dbReference type="EMBL" id="KAK7506934.1"/>
    </source>
</evidence>
<accession>A0ABD0M689</accession>